<comment type="similarity">
    <text evidence="5">Belongs to the class I-like SAM-binding methyltransferase superfamily. RsmB/NOP family.</text>
</comment>
<keyword evidence="4 5" id="KW-0694">RNA-binding</keyword>
<dbReference type="PRINTS" id="PR02008">
    <property type="entry name" value="RCMTFAMILY"/>
</dbReference>
<evidence type="ECO:0000313" key="7">
    <source>
        <dbReference type="Proteomes" id="UP000095287"/>
    </source>
</evidence>
<evidence type="ECO:0000259" key="6">
    <source>
        <dbReference type="PROSITE" id="PS51686"/>
    </source>
</evidence>
<evidence type="ECO:0000256" key="1">
    <source>
        <dbReference type="ARBA" id="ARBA00022603"/>
    </source>
</evidence>
<dbReference type="InterPro" id="IPR049560">
    <property type="entry name" value="MeTrfase_RsmB-F_NOP2_cat"/>
</dbReference>
<accession>A0A1I7ZRP1</accession>
<feature type="binding site" evidence="5">
    <location>
        <position position="264"/>
    </location>
    <ligand>
        <name>S-adenosyl-L-methionine</name>
        <dbReference type="ChEBI" id="CHEBI:59789"/>
    </ligand>
</feature>
<dbReference type="InterPro" id="IPR001678">
    <property type="entry name" value="MeTrfase_RsmB-F_NOP2_dom"/>
</dbReference>
<sequence length="433" mass="49636">MDEHLYHETADIVNRTLSKERNLRTLVYNSSYANKKKLLRLCCETLKYRTYLEKLMKQPGVTDVLRDRAIQSNRTLLMILLYEFVIGSAFRHVPRKLAIAISTNQKAISQAVEELEARGEGWAQKEPQEAPVQIPRYARVNAIKWSMEEAEENLAKEQWVVQKMEDGTSPEVFRQRVAEMTEELVYWDPHIDYLLVFHPKTQIHNYWMVTEGYLILQDKASCLPAFLANPTPYTHVFDICSAPGMKTSHLAAVLNNQGKVWAIDKANDRFEVMTSMLERAGVTIASPFCGDFLKVDVTDKKFKKVKTAVVDPPCSGSGIVKRMDNLLGAEPKNERRLNGLHNLQVMILKHAMRLPNLERIVYSTCSVHEEEDESVLEEIVSDPNCPFELIDALPSWKHRGLSSYEFGEKCLRADPKVDLTNGFFVAVFERKQE</sequence>
<evidence type="ECO:0000256" key="4">
    <source>
        <dbReference type="ARBA" id="ARBA00022884"/>
    </source>
</evidence>
<dbReference type="Gene3D" id="3.30.70.1170">
    <property type="entry name" value="Sun protein, domain 3"/>
    <property type="match status" value="1"/>
</dbReference>
<dbReference type="GO" id="GO:0008173">
    <property type="term" value="F:RNA methyltransferase activity"/>
    <property type="evidence" value="ECO:0007669"/>
    <property type="project" value="InterPro"/>
</dbReference>
<evidence type="ECO:0000313" key="8">
    <source>
        <dbReference type="WBParaSite" id="L893_g29146.t1"/>
    </source>
</evidence>
<organism evidence="7 8">
    <name type="scientific">Steinernema glaseri</name>
    <dbReference type="NCBI Taxonomy" id="37863"/>
    <lineage>
        <taxon>Eukaryota</taxon>
        <taxon>Metazoa</taxon>
        <taxon>Ecdysozoa</taxon>
        <taxon>Nematoda</taxon>
        <taxon>Chromadorea</taxon>
        <taxon>Rhabditida</taxon>
        <taxon>Tylenchina</taxon>
        <taxon>Panagrolaimomorpha</taxon>
        <taxon>Strongyloidoidea</taxon>
        <taxon>Steinernematidae</taxon>
        <taxon>Steinernema</taxon>
    </lineage>
</organism>
<dbReference type="InterPro" id="IPR029063">
    <property type="entry name" value="SAM-dependent_MTases_sf"/>
</dbReference>
<feature type="domain" description="SAM-dependent MTase RsmB/NOP-type" evidence="6">
    <location>
        <begin position="126"/>
        <end position="431"/>
    </location>
</feature>
<name>A0A1I7ZRP1_9BILA</name>
<dbReference type="GO" id="GO:0003723">
    <property type="term" value="F:RNA binding"/>
    <property type="evidence" value="ECO:0007669"/>
    <property type="project" value="UniProtKB-UniRule"/>
</dbReference>
<dbReference type="PANTHER" id="PTHR22807">
    <property type="entry name" value="NOP2 YEAST -RELATED NOL1/NOP2/FMU SUN DOMAIN-CONTAINING"/>
    <property type="match status" value="1"/>
</dbReference>
<feature type="binding site" evidence="5">
    <location>
        <position position="311"/>
    </location>
    <ligand>
        <name>S-adenosyl-L-methionine</name>
        <dbReference type="ChEBI" id="CHEBI:59789"/>
    </ligand>
</feature>
<dbReference type="Pfam" id="PF01189">
    <property type="entry name" value="Methyltr_RsmB-F"/>
    <property type="match status" value="1"/>
</dbReference>
<dbReference type="Pfam" id="PF21148">
    <property type="entry name" value="NSUN5_fdxn-like"/>
    <property type="match status" value="1"/>
</dbReference>
<reference evidence="8" key="1">
    <citation type="submission" date="2016-11" db="UniProtKB">
        <authorList>
            <consortium name="WormBaseParasite"/>
        </authorList>
    </citation>
    <scope>IDENTIFICATION</scope>
</reference>
<dbReference type="Pfam" id="PF21153">
    <property type="entry name" value="NSUN5_N"/>
    <property type="match status" value="1"/>
</dbReference>
<proteinExistence type="inferred from homology"/>
<dbReference type="GO" id="GO:0070475">
    <property type="term" value="P:rRNA base methylation"/>
    <property type="evidence" value="ECO:0007669"/>
    <property type="project" value="TreeGrafter"/>
</dbReference>
<dbReference type="InterPro" id="IPR023267">
    <property type="entry name" value="RCMT"/>
</dbReference>
<keyword evidence="7" id="KW-1185">Reference proteome</keyword>
<dbReference type="GO" id="GO:0005730">
    <property type="term" value="C:nucleolus"/>
    <property type="evidence" value="ECO:0007669"/>
    <property type="project" value="TreeGrafter"/>
</dbReference>
<dbReference type="PANTHER" id="PTHR22807:SF4">
    <property type="entry name" value="28S RRNA (CYTOSINE-C(5))-METHYLTRANSFERASE"/>
    <property type="match status" value="1"/>
</dbReference>
<dbReference type="InterPro" id="IPR049561">
    <property type="entry name" value="NSUN5_7_fdxn-like"/>
</dbReference>
<dbReference type="Gene3D" id="3.40.50.150">
    <property type="entry name" value="Vaccinia Virus protein VP39"/>
    <property type="match status" value="1"/>
</dbReference>
<protein>
    <submittedName>
        <fullName evidence="8">SAM_MT_RSMB_NOP domain-containing protein</fullName>
    </submittedName>
</protein>
<dbReference type="WBParaSite" id="L893_g29146.t1">
    <property type="protein sequence ID" value="L893_g29146.t1"/>
    <property type="gene ID" value="L893_g29146"/>
</dbReference>
<dbReference type="InterPro" id="IPR048889">
    <property type="entry name" value="NSUN5_RCM1_N"/>
</dbReference>
<feature type="binding site" evidence="5">
    <location>
        <position position="291"/>
    </location>
    <ligand>
        <name>S-adenosyl-L-methionine</name>
        <dbReference type="ChEBI" id="CHEBI:59789"/>
    </ligand>
</feature>
<dbReference type="Proteomes" id="UP000095287">
    <property type="component" value="Unplaced"/>
</dbReference>
<dbReference type="AlphaFoldDB" id="A0A1I7ZRP1"/>
<feature type="active site" description="Nucleophile" evidence="5">
    <location>
        <position position="365"/>
    </location>
</feature>
<evidence type="ECO:0000256" key="3">
    <source>
        <dbReference type="ARBA" id="ARBA00022691"/>
    </source>
</evidence>
<keyword evidence="3 5" id="KW-0949">S-adenosyl-L-methionine</keyword>
<evidence type="ECO:0000256" key="2">
    <source>
        <dbReference type="ARBA" id="ARBA00022679"/>
    </source>
</evidence>
<dbReference type="SUPFAM" id="SSF53335">
    <property type="entry name" value="S-adenosyl-L-methionine-dependent methyltransferases"/>
    <property type="match status" value="1"/>
</dbReference>
<dbReference type="PROSITE" id="PS51686">
    <property type="entry name" value="SAM_MT_RSMB_NOP"/>
    <property type="match status" value="1"/>
</dbReference>
<keyword evidence="1 5" id="KW-0489">Methyltransferase</keyword>
<evidence type="ECO:0000256" key="5">
    <source>
        <dbReference type="PROSITE-ProRule" id="PRU01023"/>
    </source>
</evidence>
<comment type="caution">
    <text evidence="5">Lacks conserved residue(s) required for the propagation of feature annotation.</text>
</comment>
<keyword evidence="2 5" id="KW-0808">Transferase</keyword>